<keyword evidence="2" id="KW-1185">Reference proteome</keyword>
<organism evidence="1 2">
    <name type="scientific">Vermiconidia calcicola</name>
    <dbReference type="NCBI Taxonomy" id="1690605"/>
    <lineage>
        <taxon>Eukaryota</taxon>
        <taxon>Fungi</taxon>
        <taxon>Dikarya</taxon>
        <taxon>Ascomycota</taxon>
        <taxon>Pezizomycotina</taxon>
        <taxon>Dothideomycetes</taxon>
        <taxon>Dothideomycetidae</taxon>
        <taxon>Mycosphaerellales</taxon>
        <taxon>Extremaceae</taxon>
        <taxon>Vermiconidia</taxon>
    </lineage>
</organism>
<name>A0ACC3NX13_9PEZI</name>
<protein>
    <submittedName>
        <fullName evidence="1">Uncharacterized protein</fullName>
    </submittedName>
</protein>
<dbReference type="EMBL" id="JAUTXU010000005">
    <property type="protein sequence ID" value="KAK3724421.1"/>
    <property type="molecule type" value="Genomic_DNA"/>
</dbReference>
<proteinExistence type="predicted"/>
<dbReference type="Proteomes" id="UP001281147">
    <property type="component" value="Unassembled WGS sequence"/>
</dbReference>
<gene>
    <name evidence="1" type="ORF">LTR37_001045</name>
</gene>
<sequence>MASPPLPESDMEGVTYMDSNHLDSEAVTVAHLNAEQRSKFFRSIFIKRAEPLEHINVPDECQQYPDFAYEVFASYLRYTTFTVKVWVNYDASCQKFHVDGRSEGCGKLDLEPQALSCLEDYIDSCNRSLGRIRFEIGTPFATLCNVSFRVERSKLNVGETIATRMRSTPQGDQHHDLLRFVETQCDFIEGYDCEGDMHGFQLADITQLATAFKRKPTHKEMQDKCWYPDSSIWMDITNDHEENAGWVDFEALGKGCVLMSCDGCQCKKPKKWWSWKN</sequence>
<reference evidence="1" key="1">
    <citation type="submission" date="2023-07" db="EMBL/GenBank/DDBJ databases">
        <title>Black Yeasts Isolated from many extreme environments.</title>
        <authorList>
            <person name="Coleine C."/>
            <person name="Stajich J.E."/>
            <person name="Selbmann L."/>
        </authorList>
    </citation>
    <scope>NUCLEOTIDE SEQUENCE</scope>
    <source>
        <strain evidence="1">CCFEE 5714</strain>
    </source>
</reference>
<evidence type="ECO:0000313" key="1">
    <source>
        <dbReference type="EMBL" id="KAK3724421.1"/>
    </source>
</evidence>
<accession>A0ACC3NX13</accession>
<evidence type="ECO:0000313" key="2">
    <source>
        <dbReference type="Proteomes" id="UP001281147"/>
    </source>
</evidence>
<comment type="caution">
    <text evidence="1">The sequence shown here is derived from an EMBL/GenBank/DDBJ whole genome shotgun (WGS) entry which is preliminary data.</text>
</comment>